<organism evidence="1 2">
    <name type="scientific">Solanum verrucosum</name>
    <dbReference type="NCBI Taxonomy" id="315347"/>
    <lineage>
        <taxon>Eukaryota</taxon>
        <taxon>Viridiplantae</taxon>
        <taxon>Streptophyta</taxon>
        <taxon>Embryophyta</taxon>
        <taxon>Tracheophyta</taxon>
        <taxon>Spermatophyta</taxon>
        <taxon>Magnoliopsida</taxon>
        <taxon>eudicotyledons</taxon>
        <taxon>Gunneridae</taxon>
        <taxon>Pentapetalae</taxon>
        <taxon>asterids</taxon>
        <taxon>lamiids</taxon>
        <taxon>Solanales</taxon>
        <taxon>Solanaceae</taxon>
        <taxon>Solanoideae</taxon>
        <taxon>Solaneae</taxon>
        <taxon>Solanum</taxon>
    </lineage>
</organism>
<dbReference type="EMBL" id="CP133612">
    <property type="protein sequence ID" value="WMV08172.1"/>
    <property type="molecule type" value="Genomic_DNA"/>
</dbReference>
<name>A0AAF0PNU8_SOLVR</name>
<dbReference type="Proteomes" id="UP001234989">
    <property type="component" value="Chromosome 1"/>
</dbReference>
<protein>
    <submittedName>
        <fullName evidence="1">Uncharacterized protein</fullName>
    </submittedName>
</protein>
<sequence length="40" mass="5006">MLKIKRRSQLISDWFYNAVLGRLKLQTLRMQKAKEERRWN</sequence>
<keyword evidence="2" id="KW-1185">Reference proteome</keyword>
<proteinExistence type="predicted"/>
<dbReference type="AlphaFoldDB" id="A0AAF0PNU8"/>
<reference evidence="1" key="1">
    <citation type="submission" date="2023-08" db="EMBL/GenBank/DDBJ databases">
        <title>A de novo genome assembly of Solanum verrucosum Schlechtendal, a Mexican diploid species geographically isolated from the other diploid A-genome species in potato relatives.</title>
        <authorList>
            <person name="Hosaka K."/>
        </authorList>
    </citation>
    <scope>NUCLEOTIDE SEQUENCE</scope>
    <source>
        <tissue evidence="1">Young leaves</tissue>
    </source>
</reference>
<accession>A0AAF0PNU8</accession>
<evidence type="ECO:0000313" key="2">
    <source>
        <dbReference type="Proteomes" id="UP001234989"/>
    </source>
</evidence>
<evidence type="ECO:0000313" key="1">
    <source>
        <dbReference type="EMBL" id="WMV08172.1"/>
    </source>
</evidence>
<gene>
    <name evidence="1" type="ORF">MTR67_001557</name>
</gene>